<evidence type="ECO:0008006" key="3">
    <source>
        <dbReference type="Google" id="ProtNLM"/>
    </source>
</evidence>
<dbReference type="RefSeq" id="WP_284103204.1">
    <property type="nucleotide sequence ID" value="NZ_JARRAF010000061.1"/>
</dbReference>
<evidence type="ECO:0000313" key="2">
    <source>
        <dbReference type="Proteomes" id="UP001172778"/>
    </source>
</evidence>
<reference evidence="1" key="1">
    <citation type="submission" date="2023-03" db="EMBL/GenBank/DDBJ databases">
        <title>Chitinimonas shenzhenensis gen. nov., sp. nov., a novel member of family Burkholderiaceae isolated from activated sludge collected in Shen Zhen, China.</title>
        <authorList>
            <person name="Wang X."/>
        </authorList>
    </citation>
    <scope>NUCLEOTIDE SEQUENCE</scope>
    <source>
        <strain evidence="1">DQS-5</strain>
    </source>
</reference>
<dbReference type="Proteomes" id="UP001172778">
    <property type="component" value="Unassembled WGS sequence"/>
</dbReference>
<keyword evidence="2" id="KW-1185">Reference proteome</keyword>
<gene>
    <name evidence="1" type="ORF">PZA18_22840</name>
</gene>
<dbReference type="EMBL" id="JARRAF010000061">
    <property type="protein sequence ID" value="MDK2126884.1"/>
    <property type="molecule type" value="Genomic_DNA"/>
</dbReference>
<protein>
    <recommendedName>
        <fullName evidence="3">Immunity protein 42 of polymorphic toxin system</fullName>
    </recommendedName>
</protein>
<evidence type="ECO:0000313" key="1">
    <source>
        <dbReference type="EMBL" id="MDK2126884.1"/>
    </source>
</evidence>
<organism evidence="1 2">
    <name type="scientific">Parachitinimonas caeni</name>
    <dbReference type="NCBI Taxonomy" id="3031301"/>
    <lineage>
        <taxon>Bacteria</taxon>
        <taxon>Pseudomonadati</taxon>
        <taxon>Pseudomonadota</taxon>
        <taxon>Betaproteobacteria</taxon>
        <taxon>Neisseriales</taxon>
        <taxon>Chitinibacteraceae</taxon>
        <taxon>Parachitinimonas</taxon>
    </lineage>
</organism>
<proteinExistence type="predicted"/>
<accession>A0ABT7E3R2</accession>
<comment type="caution">
    <text evidence="1">The sequence shown here is derived from an EMBL/GenBank/DDBJ whole genome shotgun (WGS) entry which is preliminary data.</text>
</comment>
<name>A0ABT7E3R2_9NEIS</name>
<sequence>MKLVLKIPGTSIDFNVTPQYFLSLFDVYDREEDFGEYLNKFDPNNRDDLRFLFKENLFENEITRNFTTAHKAEVAKELLRILNDENFNGDDALLELHGDDFGFSLPSKWDVRDWKDFYLQGYQVVYDNWGSELAEVGLTLTKPVVFEISRLHNR</sequence>